<keyword evidence="1" id="KW-1185">Reference proteome</keyword>
<dbReference type="Proteomes" id="UP000887565">
    <property type="component" value="Unplaced"/>
</dbReference>
<reference evidence="2" key="1">
    <citation type="submission" date="2022-11" db="UniProtKB">
        <authorList>
            <consortium name="WormBaseParasite"/>
        </authorList>
    </citation>
    <scope>IDENTIFICATION</scope>
</reference>
<dbReference type="WBParaSite" id="nRc.2.0.1.t39559-RA">
    <property type="protein sequence ID" value="nRc.2.0.1.t39559-RA"/>
    <property type="gene ID" value="nRc.2.0.1.g39559"/>
</dbReference>
<sequence>MYQINMIKVASDNIKVQKIICSSIFKRIITEGTSQIVLILENLSLKNDREVKSTNGSNVSRLLLGISLSPVATTKLVFKFLSANLLSVVCNENGLKFGMLCDLCTFAVIARWSRRR</sequence>
<evidence type="ECO:0000313" key="1">
    <source>
        <dbReference type="Proteomes" id="UP000887565"/>
    </source>
</evidence>
<evidence type="ECO:0000313" key="2">
    <source>
        <dbReference type="WBParaSite" id="nRc.2.0.1.t39559-RA"/>
    </source>
</evidence>
<organism evidence="1 2">
    <name type="scientific">Romanomermis culicivorax</name>
    <name type="common">Nematode worm</name>
    <dbReference type="NCBI Taxonomy" id="13658"/>
    <lineage>
        <taxon>Eukaryota</taxon>
        <taxon>Metazoa</taxon>
        <taxon>Ecdysozoa</taxon>
        <taxon>Nematoda</taxon>
        <taxon>Enoplea</taxon>
        <taxon>Dorylaimia</taxon>
        <taxon>Mermithida</taxon>
        <taxon>Mermithoidea</taxon>
        <taxon>Mermithidae</taxon>
        <taxon>Romanomermis</taxon>
    </lineage>
</organism>
<protein>
    <submittedName>
        <fullName evidence="2">Uncharacterized protein</fullName>
    </submittedName>
</protein>
<name>A0A915KM92_ROMCU</name>
<dbReference type="AlphaFoldDB" id="A0A915KM92"/>
<proteinExistence type="predicted"/>
<accession>A0A915KM92</accession>